<organism evidence="1 2">
    <name type="scientific">Ficus carica</name>
    <name type="common">Common fig</name>
    <dbReference type="NCBI Taxonomy" id="3494"/>
    <lineage>
        <taxon>Eukaryota</taxon>
        <taxon>Viridiplantae</taxon>
        <taxon>Streptophyta</taxon>
        <taxon>Embryophyta</taxon>
        <taxon>Tracheophyta</taxon>
        <taxon>Spermatophyta</taxon>
        <taxon>Magnoliopsida</taxon>
        <taxon>eudicotyledons</taxon>
        <taxon>Gunneridae</taxon>
        <taxon>Pentapetalae</taxon>
        <taxon>rosids</taxon>
        <taxon>fabids</taxon>
        <taxon>Rosales</taxon>
        <taxon>Moraceae</taxon>
        <taxon>Ficeae</taxon>
        <taxon>Ficus</taxon>
    </lineage>
</organism>
<proteinExistence type="predicted"/>
<keyword evidence="2" id="KW-1185">Reference proteome</keyword>
<protein>
    <submittedName>
        <fullName evidence="1">Uncharacterized protein</fullName>
    </submittedName>
</protein>
<name>A0AA88ANA5_FICCA</name>
<sequence length="74" mass="8553">MFNVDVLRGFISPLQEHGIEEYNASCLLVKHISAKHVRHLLQIVAGVRWHQACLRRVLSDKVEYLEACSIRIEL</sequence>
<dbReference type="AlphaFoldDB" id="A0AA88ANA5"/>
<accession>A0AA88ANA5</accession>
<comment type="caution">
    <text evidence="1">The sequence shown here is derived from an EMBL/GenBank/DDBJ whole genome shotgun (WGS) entry which is preliminary data.</text>
</comment>
<reference evidence="1" key="1">
    <citation type="submission" date="2023-07" db="EMBL/GenBank/DDBJ databases">
        <title>draft genome sequence of fig (Ficus carica).</title>
        <authorList>
            <person name="Takahashi T."/>
            <person name="Nishimura K."/>
        </authorList>
    </citation>
    <scope>NUCLEOTIDE SEQUENCE</scope>
</reference>
<evidence type="ECO:0000313" key="1">
    <source>
        <dbReference type="EMBL" id="GMN55275.1"/>
    </source>
</evidence>
<gene>
    <name evidence="1" type="ORF">TIFTF001_024396</name>
</gene>
<evidence type="ECO:0000313" key="2">
    <source>
        <dbReference type="Proteomes" id="UP001187192"/>
    </source>
</evidence>
<dbReference type="EMBL" id="BTGU01000056">
    <property type="protein sequence ID" value="GMN55275.1"/>
    <property type="molecule type" value="Genomic_DNA"/>
</dbReference>
<dbReference type="Proteomes" id="UP001187192">
    <property type="component" value="Unassembled WGS sequence"/>
</dbReference>